<dbReference type="SUPFAM" id="SSF110942">
    <property type="entry name" value="HSP90 C-terminal domain"/>
    <property type="match status" value="1"/>
</dbReference>
<evidence type="ECO:0000256" key="6">
    <source>
        <dbReference type="ARBA" id="ARBA00022792"/>
    </source>
</evidence>
<evidence type="ECO:0000256" key="3">
    <source>
        <dbReference type="ARBA" id="ARBA00008239"/>
    </source>
</evidence>
<dbReference type="PIRSF" id="PIRSF002583">
    <property type="entry name" value="Hsp90"/>
    <property type="match status" value="1"/>
</dbReference>
<proteinExistence type="inferred from homology"/>
<dbReference type="AlphaFoldDB" id="A0AAU9WF19"/>
<evidence type="ECO:0000256" key="8">
    <source>
        <dbReference type="ARBA" id="ARBA00022946"/>
    </source>
</evidence>
<gene>
    <name evidence="19" type="ORF">PMEA_00005682</name>
</gene>
<feature type="binding site" evidence="18">
    <location>
        <position position="433"/>
    </location>
    <ligand>
        <name>ATP</name>
        <dbReference type="ChEBI" id="CHEBI:30616"/>
    </ligand>
</feature>
<dbReference type="HAMAP" id="MF_00505">
    <property type="entry name" value="HSP90"/>
    <property type="match status" value="1"/>
</dbReference>
<keyword evidence="8" id="KW-0809">Transit peptide</keyword>
<keyword evidence="10" id="KW-0496">Mitochondrion</keyword>
<evidence type="ECO:0000256" key="14">
    <source>
        <dbReference type="ARBA" id="ARBA00066161"/>
    </source>
</evidence>
<feature type="binding site" evidence="18">
    <location>
        <begin position="232"/>
        <end position="237"/>
    </location>
    <ligand>
        <name>ATP</name>
        <dbReference type="ChEBI" id="CHEBI:30616"/>
    </ligand>
</feature>
<dbReference type="Pfam" id="PF00183">
    <property type="entry name" value="HSP90"/>
    <property type="match status" value="1"/>
</dbReference>
<dbReference type="InterPro" id="IPR036890">
    <property type="entry name" value="HATPase_C_sf"/>
</dbReference>
<dbReference type="FunFam" id="1.20.120.790:FF:000004">
    <property type="entry name" value="Heat shock protein 75 kDa"/>
    <property type="match status" value="1"/>
</dbReference>
<comment type="caution">
    <text evidence="19">The sequence shown here is derived from an EMBL/GenBank/DDBJ whole genome shotgun (WGS) entry which is preliminary data.</text>
</comment>
<dbReference type="Gene3D" id="1.20.120.790">
    <property type="entry name" value="Heat shock protein 90, C-terminal domain"/>
    <property type="match status" value="1"/>
</dbReference>
<dbReference type="FunFam" id="3.30.565.10:FF:000021">
    <property type="entry name" value="Heat shock protein 75 kDa, mitochondrial"/>
    <property type="match status" value="1"/>
</dbReference>
<keyword evidence="4" id="KW-0597">Phosphoprotein</keyword>
<evidence type="ECO:0000256" key="4">
    <source>
        <dbReference type="ARBA" id="ARBA00022553"/>
    </source>
</evidence>
<feature type="binding site" evidence="18">
    <location>
        <position position="283"/>
    </location>
    <ligand>
        <name>ATP</name>
        <dbReference type="ChEBI" id="CHEBI:30616"/>
    </ligand>
</feature>
<evidence type="ECO:0000313" key="19">
    <source>
        <dbReference type="EMBL" id="CAH3114840.1"/>
    </source>
</evidence>
<evidence type="ECO:0000256" key="1">
    <source>
        <dbReference type="ARBA" id="ARBA00004273"/>
    </source>
</evidence>
<dbReference type="InterPro" id="IPR020575">
    <property type="entry name" value="Hsp90_N"/>
</dbReference>
<evidence type="ECO:0000256" key="15">
    <source>
        <dbReference type="ARBA" id="ARBA00073018"/>
    </source>
</evidence>
<dbReference type="EMBL" id="CALNXJ010000014">
    <property type="protein sequence ID" value="CAH3114840.1"/>
    <property type="molecule type" value="Genomic_DNA"/>
</dbReference>
<evidence type="ECO:0000256" key="9">
    <source>
        <dbReference type="ARBA" id="ARBA00022990"/>
    </source>
</evidence>
<evidence type="ECO:0000256" key="10">
    <source>
        <dbReference type="ARBA" id="ARBA00023128"/>
    </source>
</evidence>
<keyword evidence="7 18" id="KW-0067">ATP-binding</keyword>
<evidence type="ECO:0000313" key="20">
    <source>
        <dbReference type="Proteomes" id="UP001159428"/>
    </source>
</evidence>
<evidence type="ECO:0000256" key="18">
    <source>
        <dbReference type="PIRSR" id="PIRSR002583-1"/>
    </source>
</evidence>
<dbReference type="PANTHER" id="PTHR11528">
    <property type="entry name" value="HEAT SHOCK PROTEIN 90 FAMILY MEMBER"/>
    <property type="match status" value="1"/>
</dbReference>
<dbReference type="GO" id="GO:0051082">
    <property type="term" value="F:unfolded protein binding"/>
    <property type="evidence" value="ECO:0007669"/>
    <property type="project" value="InterPro"/>
</dbReference>
<evidence type="ECO:0000256" key="11">
    <source>
        <dbReference type="ARBA" id="ARBA00023136"/>
    </source>
</evidence>
<feature type="binding site" evidence="18">
    <location>
        <position position="145"/>
    </location>
    <ligand>
        <name>ATP</name>
        <dbReference type="ChEBI" id="CHEBI:30616"/>
    </ligand>
</feature>
<dbReference type="CDD" id="cd16927">
    <property type="entry name" value="HATPase_Hsp90-like"/>
    <property type="match status" value="1"/>
</dbReference>
<dbReference type="GO" id="GO:0005524">
    <property type="term" value="F:ATP binding"/>
    <property type="evidence" value="ECO:0007669"/>
    <property type="project" value="UniProtKB-KW"/>
</dbReference>
<keyword evidence="11" id="KW-0472">Membrane</keyword>
<dbReference type="FunFam" id="3.30.230.80:FF:000004">
    <property type="entry name" value="Heat shock protein 75 kDa"/>
    <property type="match status" value="1"/>
</dbReference>
<evidence type="ECO:0000256" key="17">
    <source>
        <dbReference type="ARBA" id="ARBA00080766"/>
    </source>
</evidence>
<comment type="function">
    <text evidence="13">Chaperone that expresses an ATPase activity. Involved in maintaining mitochondrial function and polarization, downstream of PINK1 and mitochondrial complex I. Is a negative regulator of mitochondrial respiration able to modulate the balance between oxidative phosphorylation and aerobic glycolysis. The impact of TRAP1 on mitochondrial respiration is probably mediated by modulation of mitochondrial SRC and inhibition of SDHA.</text>
</comment>
<dbReference type="Pfam" id="PF13589">
    <property type="entry name" value="HATPase_c_3"/>
    <property type="match status" value="1"/>
</dbReference>
<keyword evidence="20" id="KW-1185">Reference proteome</keyword>
<keyword evidence="6" id="KW-0999">Mitochondrion inner membrane</keyword>
<feature type="binding site" evidence="18">
    <location>
        <position position="187"/>
    </location>
    <ligand>
        <name>ATP</name>
        <dbReference type="ChEBI" id="CHEBI:30616"/>
    </ligand>
</feature>
<organism evidence="19 20">
    <name type="scientific">Pocillopora meandrina</name>
    <dbReference type="NCBI Taxonomy" id="46732"/>
    <lineage>
        <taxon>Eukaryota</taxon>
        <taxon>Metazoa</taxon>
        <taxon>Cnidaria</taxon>
        <taxon>Anthozoa</taxon>
        <taxon>Hexacorallia</taxon>
        <taxon>Scleractinia</taxon>
        <taxon>Astrocoeniina</taxon>
        <taxon>Pocilloporidae</taxon>
        <taxon>Pocillopora</taxon>
    </lineage>
</organism>
<reference evidence="19 20" key="1">
    <citation type="submission" date="2022-05" db="EMBL/GenBank/DDBJ databases">
        <authorList>
            <consortium name="Genoscope - CEA"/>
            <person name="William W."/>
        </authorList>
    </citation>
    <scope>NUCLEOTIDE SEQUENCE [LARGE SCALE GENOMIC DNA]</scope>
</reference>
<dbReference type="NCBIfam" id="NF003555">
    <property type="entry name" value="PRK05218.1"/>
    <property type="match status" value="1"/>
</dbReference>
<dbReference type="SUPFAM" id="SSF54211">
    <property type="entry name" value="Ribosomal protein S5 domain 2-like"/>
    <property type="match status" value="1"/>
</dbReference>
<evidence type="ECO:0000256" key="2">
    <source>
        <dbReference type="ARBA" id="ARBA00004305"/>
    </source>
</evidence>
<comment type="subunit">
    <text evidence="14">Binds to the intracellular domain of tumor necrosis factor type 1 receptor. Binds to RB1. Interacts with SRC. Interacts with SDHA.</text>
</comment>
<keyword evidence="9" id="KW-0007">Acetylation</keyword>
<dbReference type="GO" id="GO:0016887">
    <property type="term" value="F:ATP hydrolysis activity"/>
    <property type="evidence" value="ECO:0007669"/>
    <property type="project" value="InterPro"/>
</dbReference>
<name>A0AAU9WF19_9CNID</name>
<evidence type="ECO:0000256" key="16">
    <source>
        <dbReference type="ARBA" id="ARBA00076190"/>
    </source>
</evidence>
<dbReference type="GO" id="GO:0005743">
    <property type="term" value="C:mitochondrial inner membrane"/>
    <property type="evidence" value="ECO:0007669"/>
    <property type="project" value="UniProtKB-SubCell"/>
</dbReference>
<dbReference type="InterPro" id="IPR037196">
    <property type="entry name" value="HSP90_C"/>
</dbReference>
<dbReference type="Gene3D" id="3.30.565.10">
    <property type="entry name" value="Histidine kinase-like ATPase, C-terminal domain"/>
    <property type="match status" value="1"/>
</dbReference>
<comment type="subcellular location">
    <subcellularLocation>
        <location evidence="1">Mitochondrion inner membrane</location>
    </subcellularLocation>
    <subcellularLocation>
        <location evidence="2">Mitochondrion matrix</location>
    </subcellularLocation>
</comment>
<dbReference type="SUPFAM" id="SSF55874">
    <property type="entry name" value="ATPase domain of HSP90 chaperone/DNA topoisomerase II/histidine kinase"/>
    <property type="match status" value="1"/>
</dbReference>
<dbReference type="InterPro" id="IPR001404">
    <property type="entry name" value="Hsp90_fam"/>
</dbReference>
<dbReference type="PRINTS" id="PR00775">
    <property type="entry name" value="HEATSHOCK90"/>
</dbReference>
<dbReference type="GO" id="GO:0005759">
    <property type="term" value="C:mitochondrial matrix"/>
    <property type="evidence" value="ECO:0007669"/>
    <property type="project" value="UniProtKB-SubCell"/>
</dbReference>
<dbReference type="GO" id="GO:0019901">
    <property type="term" value="F:protein kinase binding"/>
    <property type="evidence" value="ECO:0007669"/>
    <property type="project" value="UniProtKB-ARBA"/>
</dbReference>
<dbReference type="InterPro" id="IPR020568">
    <property type="entry name" value="Ribosomal_Su5_D2-typ_SF"/>
</dbReference>
<feature type="binding site" evidence="18">
    <location>
        <position position="192"/>
    </location>
    <ligand>
        <name>ATP</name>
        <dbReference type="ChEBI" id="CHEBI:30616"/>
    </ligand>
</feature>
<keyword evidence="5 18" id="KW-0547">Nucleotide-binding</keyword>
<evidence type="ECO:0000256" key="5">
    <source>
        <dbReference type="ARBA" id="ARBA00022741"/>
    </source>
</evidence>
<dbReference type="FunFam" id="3.40.50.11260:FF:000004">
    <property type="entry name" value="Heat shock protein 75 mitochondrial"/>
    <property type="match status" value="1"/>
</dbReference>
<sequence>MAAASSFVNNVNRISARYLPLYLLNFRYFHKTCPRNSNLIANKRPKHRLQLVQSQNCVGFRGPHVRLYPKISCRAFSENPTDKDNFSKEEDFEEGDTVHVIRENERIIGETQRHDFQAETRQLLDIVAKTLYSEKEVFIREMISNASDALEKLQYQFLTGKGVLENELPLEINIATDQDKRTLTIQDHGIGMTKEELLDNLGTIARSGSKAFLEELGKLGQGDSRGKSIIGQFGVGFYSSFMVADRVDVFTRSFSPDSKGFLWTSNGSGSFEIAEAGNVTRGTKVVMHLKDDFKKFSIKTTVEDIIKKYSNFVGFPIYLDGTCINTIQPLWMLDPNAISSQEHEEFYQFIAKTHDRPRYTLHYKTDAPLNIRSIFYIPETVPQLFTMANTEYGVSLYSRKVLIQSKAQGVLPNWLRFVKGVVDSEDIPLNLSRELLQDSALITKLSQVLQSRIVKFLQQQQKKDRVKFENFFKDCGTFFREGIVSSNNEDEKQDIAKLLLFESSQEKAGELTSLSLYVSRMKQTQQYIYYLCAPSRELAETSPYYEALKKDDVEVLFTYNEQDDVTLHYLSEFHGKKIIAAENYFSVDREVQSSISTDTIDADNTSDSLSDEQAKDLADWISIILGKEKVPVVKVSKHLSKTSHPVMVTVPDMVAAKHWLKVMRAQQHQDIDNTKYHFFQPTLEINPSHELIKQLQEVRSVNLDLAVMVVHQLLDNAMISAGLLDDPRSMVSRLNSLLAQVLDSAHGTAKPE</sequence>
<evidence type="ECO:0000256" key="7">
    <source>
        <dbReference type="ARBA" id="ARBA00022840"/>
    </source>
</evidence>
<accession>A0AAU9WF19</accession>
<dbReference type="Proteomes" id="UP001159428">
    <property type="component" value="Unassembled WGS sequence"/>
</dbReference>
<feature type="binding site" evidence="18">
    <location>
        <begin position="207"/>
        <end position="208"/>
    </location>
    <ligand>
        <name>ATP</name>
        <dbReference type="ChEBI" id="CHEBI:30616"/>
    </ligand>
</feature>
<dbReference type="GO" id="GO:0140662">
    <property type="term" value="F:ATP-dependent protein folding chaperone"/>
    <property type="evidence" value="ECO:0007669"/>
    <property type="project" value="InterPro"/>
</dbReference>
<protein>
    <recommendedName>
        <fullName evidence="15">Heat shock protein 75 kDa, mitochondrial</fullName>
    </recommendedName>
    <alternativeName>
        <fullName evidence="17">TNFR-associated protein 1</fullName>
    </alternativeName>
    <alternativeName>
        <fullName evidence="16">Tumor necrosis factor type 1 receptor-associated protein</fullName>
    </alternativeName>
</protein>
<dbReference type="Gene3D" id="3.40.50.11260">
    <property type="match status" value="1"/>
</dbReference>
<feature type="binding site" evidence="18">
    <location>
        <position position="200"/>
    </location>
    <ligand>
        <name>ATP</name>
        <dbReference type="ChEBI" id="CHEBI:30616"/>
    </ligand>
</feature>
<evidence type="ECO:0000256" key="12">
    <source>
        <dbReference type="ARBA" id="ARBA00023186"/>
    </source>
</evidence>
<keyword evidence="12" id="KW-0143">Chaperone</keyword>
<comment type="similarity">
    <text evidence="3">Belongs to the heat shock protein 90 family.</text>
</comment>
<dbReference type="Gene3D" id="3.30.230.80">
    <property type="match status" value="1"/>
</dbReference>
<feature type="binding site" evidence="18">
    <location>
        <position position="141"/>
    </location>
    <ligand>
        <name>ATP</name>
        <dbReference type="ChEBI" id="CHEBI:30616"/>
    </ligand>
</feature>
<evidence type="ECO:0000256" key="13">
    <source>
        <dbReference type="ARBA" id="ARBA00057498"/>
    </source>
</evidence>